<dbReference type="EMBL" id="LXQA010849614">
    <property type="protein sequence ID" value="MCI73936.1"/>
    <property type="molecule type" value="Genomic_DNA"/>
</dbReference>
<dbReference type="Proteomes" id="UP000265520">
    <property type="component" value="Unassembled WGS sequence"/>
</dbReference>
<proteinExistence type="predicted"/>
<dbReference type="AlphaFoldDB" id="A0A392UNB7"/>
<protein>
    <submittedName>
        <fullName evidence="1">Uncharacterized protein</fullName>
    </submittedName>
</protein>
<name>A0A392UNB7_9FABA</name>
<organism evidence="1 2">
    <name type="scientific">Trifolium medium</name>
    <dbReference type="NCBI Taxonomy" id="97028"/>
    <lineage>
        <taxon>Eukaryota</taxon>
        <taxon>Viridiplantae</taxon>
        <taxon>Streptophyta</taxon>
        <taxon>Embryophyta</taxon>
        <taxon>Tracheophyta</taxon>
        <taxon>Spermatophyta</taxon>
        <taxon>Magnoliopsida</taxon>
        <taxon>eudicotyledons</taxon>
        <taxon>Gunneridae</taxon>
        <taxon>Pentapetalae</taxon>
        <taxon>rosids</taxon>
        <taxon>fabids</taxon>
        <taxon>Fabales</taxon>
        <taxon>Fabaceae</taxon>
        <taxon>Papilionoideae</taxon>
        <taxon>50 kb inversion clade</taxon>
        <taxon>NPAAA clade</taxon>
        <taxon>Hologalegina</taxon>
        <taxon>IRL clade</taxon>
        <taxon>Trifolieae</taxon>
        <taxon>Trifolium</taxon>
    </lineage>
</organism>
<evidence type="ECO:0000313" key="1">
    <source>
        <dbReference type="EMBL" id="MCI73936.1"/>
    </source>
</evidence>
<reference evidence="1 2" key="1">
    <citation type="journal article" date="2018" name="Front. Plant Sci.">
        <title>Red Clover (Trifolium pratense) and Zigzag Clover (T. medium) - A Picture of Genomic Similarities and Differences.</title>
        <authorList>
            <person name="Dluhosova J."/>
            <person name="Istvanek J."/>
            <person name="Nedelnik J."/>
            <person name="Repkova J."/>
        </authorList>
    </citation>
    <scope>NUCLEOTIDE SEQUENCE [LARGE SCALE GENOMIC DNA]</scope>
    <source>
        <strain evidence="2">cv. 10/8</strain>
        <tissue evidence="1">Leaf</tissue>
    </source>
</reference>
<feature type="non-terminal residue" evidence="1">
    <location>
        <position position="32"/>
    </location>
</feature>
<sequence length="32" mass="3894">MELRMVSDNCAQRRFMWRVAHLHVFFTRVAQG</sequence>
<keyword evidence="2" id="KW-1185">Reference proteome</keyword>
<comment type="caution">
    <text evidence="1">The sequence shown here is derived from an EMBL/GenBank/DDBJ whole genome shotgun (WGS) entry which is preliminary data.</text>
</comment>
<accession>A0A392UNB7</accession>
<evidence type="ECO:0000313" key="2">
    <source>
        <dbReference type="Proteomes" id="UP000265520"/>
    </source>
</evidence>